<dbReference type="PANTHER" id="PTHR12925:SF0">
    <property type="entry name" value="PROTEIN HIKESHI"/>
    <property type="match status" value="1"/>
</dbReference>
<dbReference type="InterPro" id="IPR008493">
    <property type="entry name" value="Hikeshi-like_N"/>
</dbReference>
<dbReference type="GO" id="GO:0030544">
    <property type="term" value="F:Hsp70 protein binding"/>
    <property type="evidence" value="ECO:0007669"/>
    <property type="project" value="TreeGrafter"/>
</dbReference>
<dbReference type="Pfam" id="PF21057">
    <property type="entry name" value="Hikeshi-like_C"/>
    <property type="match status" value="1"/>
</dbReference>
<dbReference type="InterPro" id="IPR048364">
    <property type="entry name" value="Hikeshi-like_C"/>
</dbReference>
<sequence>MSETPPIFGVLISGRPVHVEFMRLSETDFVTEVPDASTINHMAVFLTSAVPLPDGFGASVYMRWSDNDSNSWHYLGAISNAKPSAFFRVAHFINATANHDNVFSTQDYAGAKGSAQIGICVEAAANIEGKVAASGTSVSNQTNFEEFQEKTIRNLVNYAESFVRRMPLPDDPSRFGNFIPVETIDQWYQNFKRKLQLNPNFWRNLGSD</sequence>
<dbReference type="WBParaSite" id="PSU_v2.g14809.t1">
    <property type="protein sequence ID" value="PSU_v2.g14809.t1"/>
    <property type="gene ID" value="PSU_v2.g14809"/>
</dbReference>
<protein>
    <submittedName>
        <fullName evidence="5">Hikeshi-like domain-containing protein</fullName>
    </submittedName>
</protein>
<dbReference type="PANTHER" id="PTHR12925">
    <property type="entry name" value="HIKESHI FAMILY MEMBER"/>
    <property type="match status" value="1"/>
</dbReference>
<dbReference type="GO" id="GO:0061608">
    <property type="term" value="F:nuclear import signal receptor activity"/>
    <property type="evidence" value="ECO:0007669"/>
    <property type="project" value="TreeGrafter"/>
</dbReference>
<evidence type="ECO:0000313" key="5">
    <source>
        <dbReference type="WBParaSite" id="PSU_v2.g14809.t1"/>
    </source>
</evidence>
<dbReference type="GO" id="GO:0005829">
    <property type="term" value="C:cytosol"/>
    <property type="evidence" value="ECO:0007669"/>
    <property type="project" value="TreeGrafter"/>
</dbReference>
<reference evidence="5" key="1">
    <citation type="submission" date="2022-11" db="UniProtKB">
        <authorList>
            <consortium name="WormBaseParasite"/>
        </authorList>
    </citation>
    <scope>IDENTIFICATION</scope>
</reference>
<feature type="domain" description="Hikeshi-like C-terminal" evidence="3">
    <location>
        <begin position="143"/>
        <end position="204"/>
    </location>
</feature>
<comment type="similarity">
    <text evidence="1">Belongs to the OPI10 family.</text>
</comment>
<keyword evidence="4" id="KW-1185">Reference proteome</keyword>
<dbReference type="InterPro" id="IPR031318">
    <property type="entry name" value="OPI10"/>
</dbReference>
<evidence type="ECO:0000259" key="2">
    <source>
        <dbReference type="Pfam" id="PF05603"/>
    </source>
</evidence>
<organism evidence="4 5">
    <name type="scientific">Panagrolaimus superbus</name>
    <dbReference type="NCBI Taxonomy" id="310955"/>
    <lineage>
        <taxon>Eukaryota</taxon>
        <taxon>Metazoa</taxon>
        <taxon>Ecdysozoa</taxon>
        <taxon>Nematoda</taxon>
        <taxon>Chromadorea</taxon>
        <taxon>Rhabditida</taxon>
        <taxon>Tylenchina</taxon>
        <taxon>Panagrolaimomorpha</taxon>
        <taxon>Panagrolaimoidea</taxon>
        <taxon>Panagrolaimidae</taxon>
        <taxon>Panagrolaimus</taxon>
    </lineage>
</organism>
<evidence type="ECO:0000256" key="1">
    <source>
        <dbReference type="ARBA" id="ARBA00006623"/>
    </source>
</evidence>
<evidence type="ECO:0000259" key="3">
    <source>
        <dbReference type="Pfam" id="PF21057"/>
    </source>
</evidence>
<accession>A0A914Y6C8</accession>
<dbReference type="GO" id="GO:0006606">
    <property type="term" value="P:protein import into nucleus"/>
    <property type="evidence" value="ECO:0007669"/>
    <property type="project" value="TreeGrafter"/>
</dbReference>
<dbReference type="Proteomes" id="UP000887577">
    <property type="component" value="Unplaced"/>
</dbReference>
<dbReference type="AlphaFoldDB" id="A0A914Y6C8"/>
<dbReference type="GO" id="GO:0005634">
    <property type="term" value="C:nucleus"/>
    <property type="evidence" value="ECO:0007669"/>
    <property type="project" value="TreeGrafter"/>
</dbReference>
<name>A0A914Y6C8_9BILA</name>
<evidence type="ECO:0000313" key="4">
    <source>
        <dbReference type="Proteomes" id="UP000887577"/>
    </source>
</evidence>
<feature type="domain" description="Hikeshi-like N-terminal" evidence="2">
    <location>
        <begin position="12"/>
        <end position="135"/>
    </location>
</feature>
<dbReference type="Pfam" id="PF05603">
    <property type="entry name" value="Hikeshi-like_N"/>
    <property type="match status" value="1"/>
</dbReference>
<proteinExistence type="inferred from homology"/>